<reference evidence="1 2" key="1">
    <citation type="journal article" date="2019" name="Emerg. Microbes Infect.">
        <title>Comprehensive subspecies identification of 175 nontuberculous mycobacteria species based on 7547 genomic profiles.</title>
        <authorList>
            <person name="Matsumoto Y."/>
            <person name="Kinjo T."/>
            <person name="Motooka D."/>
            <person name="Nabeya D."/>
            <person name="Jung N."/>
            <person name="Uechi K."/>
            <person name="Horii T."/>
            <person name="Iida T."/>
            <person name="Fujita J."/>
            <person name="Nakamura S."/>
        </authorList>
    </citation>
    <scope>NUCLEOTIDE SEQUENCE [LARGE SCALE GENOMIC DNA]</scope>
    <source>
        <strain evidence="1 2">JCM 15657</strain>
    </source>
</reference>
<evidence type="ECO:0000313" key="2">
    <source>
        <dbReference type="Proteomes" id="UP000466396"/>
    </source>
</evidence>
<sequence length="106" mass="11823">MPCGSNSLTPIALLNRTNANYCDPKVGTFITRRHNNGKREELATDAFNVEAYLGPTVKQSCLQKYWRPALHVVRSGRCERDAAGDIARNNVLLRLHTCLLAHDCAE</sequence>
<dbReference type="KEGG" id="mlj:MLAC_21690"/>
<protein>
    <submittedName>
        <fullName evidence="1">Uncharacterized protein</fullName>
    </submittedName>
</protein>
<accession>A0A7I7NJS6</accession>
<dbReference type="AlphaFoldDB" id="A0A7I7NJS6"/>
<dbReference type="EMBL" id="AP022581">
    <property type="protein sequence ID" value="BBX96875.1"/>
    <property type="molecule type" value="Genomic_DNA"/>
</dbReference>
<name>A0A7I7NJS6_9MYCO</name>
<organism evidence="1 2">
    <name type="scientific">Mycobacterium lacus</name>
    <dbReference type="NCBI Taxonomy" id="169765"/>
    <lineage>
        <taxon>Bacteria</taxon>
        <taxon>Bacillati</taxon>
        <taxon>Actinomycetota</taxon>
        <taxon>Actinomycetes</taxon>
        <taxon>Mycobacteriales</taxon>
        <taxon>Mycobacteriaceae</taxon>
        <taxon>Mycobacterium</taxon>
    </lineage>
</organism>
<proteinExistence type="predicted"/>
<gene>
    <name evidence="1" type="ORF">MLAC_21690</name>
</gene>
<keyword evidence="2" id="KW-1185">Reference proteome</keyword>
<dbReference type="Proteomes" id="UP000466396">
    <property type="component" value="Chromosome"/>
</dbReference>
<evidence type="ECO:0000313" key="1">
    <source>
        <dbReference type="EMBL" id="BBX96875.1"/>
    </source>
</evidence>